<organism evidence="1 2">
    <name type="scientific">Arachis hypogaea</name>
    <name type="common">Peanut</name>
    <dbReference type="NCBI Taxonomy" id="3818"/>
    <lineage>
        <taxon>Eukaryota</taxon>
        <taxon>Viridiplantae</taxon>
        <taxon>Streptophyta</taxon>
        <taxon>Embryophyta</taxon>
        <taxon>Tracheophyta</taxon>
        <taxon>Spermatophyta</taxon>
        <taxon>Magnoliopsida</taxon>
        <taxon>eudicotyledons</taxon>
        <taxon>Gunneridae</taxon>
        <taxon>Pentapetalae</taxon>
        <taxon>rosids</taxon>
        <taxon>fabids</taxon>
        <taxon>Fabales</taxon>
        <taxon>Fabaceae</taxon>
        <taxon>Papilionoideae</taxon>
        <taxon>50 kb inversion clade</taxon>
        <taxon>dalbergioids sensu lato</taxon>
        <taxon>Dalbergieae</taxon>
        <taxon>Pterocarpus clade</taxon>
        <taxon>Arachis</taxon>
    </lineage>
</organism>
<dbReference type="Proteomes" id="UP000289738">
    <property type="component" value="Chromosome A01"/>
</dbReference>
<evidence type="ECO:0000313" key="1">
    <source>
        <dbReference type="EMBL" id="RYR79402.1"/>
    </source>
</evidence>
<name>A0A445EVI4_ARAHY</name>
<comment type="caution">
    <text evidence="1">The sequence shown here is derived from an EMBL/GenBank/DDBJ whole genome shotgun (WGS) entry which is preliminary data.</text>
</comment>
<evidence type="ECO:0000313" key="2">
    <source>
        <dbReference type="Proteomes" id="UP000289738"/>
    </source>
</evidence>
<proteinExistence type="predicted"/>
<gene>
    <name evidence="1" type="ORF">Ahy_A01g004216</name>
</gene>
<protein>
    <submittedName>
        <fullName evidence="1">Uncharacterized protein</fullName>
    </submittedName>
</protein>
<keyword evidence="2" id="KW-1185">Reference proteome</keyword>
<dbReference type="AlphaFoldDB" id="A0A445EVI4"/>
<reference evidence="1 2" key="1">
    <citation type="submission" date="2019-01" db="EMBL/GenBank/DDBJ databases">
        <title>Sequencing of cultivated peanut Arachis hypogaea provides insights into genome evolution and oil improvement.</title>
        <authorList>
            <person name="Chen X."/>
        </authorList>
    </citation>
    <scope>NUCLEOTIDE SEQUENCE [LARGE SCALE GENOMIC DNA]</scope>
    <source>
        <strain evidence="2">cv. Fuhuasheng</strain>
        <tissue evidence="1">Leaves</tissue>
    </source>
</reference>
<sequence length="86" mass="9879">MIIEDINKICLCPIFSSFSHGQPYGQRDETSNYTTVLNYLEQKKVQKPLLLGIQSSGTSIIFKQMHSSLQPHVNMHPWLKQFGKTQ</sequence>
<accession>A0A445EVI4</accession>
<dbReference type="EMBL" id="SDMP01000001">
    <property type="protein sequence ID" value="RYR79402.1"/>
    <property type="molecule type" value="Genomic_DNA"/>
</dbReference>
<dbReference type="STRING" id="3818.A0A445EVI4"/>